<evidence type="ECO:0000313" key="1">
    <source>
        <dbReference type="EMBL" id="CAA0838482.1"/>
    </source>
</evidence>
<keyword evidence="2" id="KW-1185">Reference proteome</keyword>
<sequence>LGGPSTISQIRETIKAHHPVFFLFLKQKKKNGFVKSVVRKLNCDDRIAIVDPVGLSGGLLLFWDSNVNVIQVQKKHFYIVVEFSFDLAPPQWGIFVYFSTYKHHRASQWEEMANDKDLWGDNWFTMGDWNDIRTEEDKMRGIKRSNRSLMGFNSFINSMDMDELPMTGYQFTWCNMKSEEGLVEKKLDRAFASFTWNQNFPNATVSNKVKSSSDHSLLLLDLGYSKHKGNARFHFDKRWIGREGFKEVVEEAWSQHSERTPLFKLKEKVKRTKAALLIWSSQIKSKNQHNIDILTKKLEVLREEKSDNYWVQWNETRNDLNAAHRQEELYWQQ</sequence>
<dbReference type="EMBL" id="CACSLK010030875">
    <property type="protein sequence ID" value="CAA0838482.1"/>
    <property type="molecule type" value="Genomic_DNA"/>
</dbReference>
<protein>
    <recommendedName>
        <fullName evidence="3">Endonuclease/exonuclease/phosphatase domain-containing protein</fullName>
    </recommendedName>
</protein>
<proteinExistence type="predicted"/>
<dbReference type="Gene3D" id="3.60.10.10">
    <property type="entry name" value="Endonuclease/exonuclease/phosphatase"/>
    <property type="match status" value="1"/>
</dbReference>
<feature type="non-terminal residue" evidence="1">
    <location>
        <position position="1"/>
    </location>
</feature>
<name>A0A9N7RP22_STRHE</name>
<accession>A0A9N7RP22</accession>
<dbReference type="PANTHER" id="PTHR33710">
    <property type="entry name" value="BNAC02G09200D PROTEIN"/>
    <property type="match status" value="1"/>
</dbReference>
<evidence type="ECO:0008006" key="3">
    <source>
        <dbReference type="Google" id="ProtNLM"/>
    </source>
</evidence>
<dbReference type="AlphaFoldDB" id="A0A9N7RP22"/>
<dbReference type="SUPFAM" id="SSF56219">
    <property type="entry name" value="DNase I-like"/>
    <property type="match status" value="1"/>
</dbReference>
<dbReference type="PANTHER" id="PTHR33710:SF71">
    <property type="entry name" value="ENDONUCLEASE_EXONUCLEASE_PHOSPHATASE DOMAIN-CONTAINING PROTEIN"/>
    <property type="match status" value="1"/>
</dbReference>
<reference evidence="1" key="1">
    <citation type="submission" date="2019-12" db="EMBL/GenBank/DDBJ databases">
        <authorList>
            <person name="Scholes J."/>
        </authorList>
    </citation>
    <scope>NUCLEOTIDE SEQUENCE</scope>
</reference>
<dbReference type="InterPro" id="IPR036691">
    <property type="entry name" value="Endo/exonu/phosph_ase_sf"/>
</dbReference>
<dbReference type="OrthoDB" id="1750912at2759"/>
<dbReference type="Proteomes" id="UP001153555">
    <property type="component" value="Unassembled WGS sequence"/>
</dbReference>
<evidence type="ECO:0000313" key="2">
    <source>
        <dbReference type="Proteomes" id="UP001153555"/>
    </source>
</evidence>
<gene>
    <name evidence="1" type="ORF">SHERM_05090</name>
</gene>
<comment type="caution">
    <text evidence="1">The sequence shown here is derived from an EMBL/GenBank/DDBJ whole genome shotgun (WGS) entry which is preliminary data.</text>
</comment>
<organism evidence="1 2">
    <name type="scientific">Striga hermonthica</name>
    <name type="common">Purple witchweed</name>
    <name type="synonym">Buchnera hermonthica</name>
    <dbReference type="NCBI Taxonomy" id="68872"/>
    <lineage>
        <taxon>Eukaryota</taxon>
        <taxon>Viridiplantae</taxon>
        <taxon>Streptophyta</taxon>
        <taxon>Embryophyta</taxon>
        <taxon>Tracheophyta</taxon>
        <taxon>Spermatophyta</taxon>
        <taxon>Magnoliopsida</taxon>
        <taxon>eudicotyledons</taxon>
        <taxon>Gunneridae</taxon>
        <taxon>Pentapetalae</taxon>
        <taxon>asterids</taxon>
        <taxon>lamiids</taxon>
        <taxon>Lamiales</taxon>
        <taxon>Orobanchaceae</taxon>
        <taxon>Buchnereae</taxon>
        <taxon>Striga</taxon>
    </lineage>
</organism>
<feature type="non-terminal residue" evidence="1">
    <location>
        <position position="333"/>
    </location>
</feature>